<evidence type="ECO:0000256" key="2">
    <source>
        <dbReference type="ARBA" id="ARBA00022448"/>
    </source>
</evidence>
<comment type="caution">
    <text evidence="11">The sequence shown here is derived from an EMBL/GenBank/DDBJ whole genome shotgun (WGS) entry which is preliminary data.</text>
</comment>
<evidence type="ECO:0000256" key="3">
    <source>
        <dbReference type="ARBA" id="ARBA00022787"/>
    </source>
</evidence>
<gene>
    <name evidence="11" type="primary">MDM12</name>
    <name evidence="11" type="ORF">EHS25_001542</name>
</gene>
<evidence type="ECO:0000313" key="12">
    <source>
        <dbReference type="Proteomes" id="UP000279259"/>
    </source>
</evidence>
<dbReference type="InterPro" id="IPR031468">
    <property type="entry name" value="SMP_LBD"/>
</dbReference>
<reference evidence="11 12" key="1">
    <citation type="submission" date="2018-11" db="EMBL/GenBank/DDBJ databases">
        <title>Genome sequence of Saitozyma podzolica DSM 27192.</title>
        <authorList>
            <person name="Aliyu H."/>
            <person name="Gorte O."/>
            <person name="Ochsenreither K."/>
        </authorList>
    </citation>
    <scope>NUCLEOTIDE SEQUENCE [LARGE SCALE GENOMIC DNA]</scope>
    <source>
        <strain evidence="11 12">DSM 27192</strain>
    </source>
</reference>
<keyword evidence="2" id="KW-0813">Transport</keyword>
<organism evidence="11 12">
    <name type="scientific">Saitozyma podzolica</name>
    <dbReference type="NCBI Taxonomy" id="1890683"/>
    <lineage>
        <taxon>Eukaryota</taxon>
        <taxon>Fungi</taxon>
        <taxon>Dikarya</taxon>
        <taxon>Basidiomycota</taxon>
        <taxon>Agaricomycotina</taxon>
        <taxon>Tremellomycetes</taxon>
        <taxon>Tremellales</taxon>
        <taxon>Trimorphomycetaceae</taxon>
        <taxon>Saitozyma</taxon>
    </lineage>
</organism>
<keyword evidence="7" id="KW-0496">Mitochondrion</keyword>
<comment type="subcellular location">
    <subcellularLocation>
        <location evidence="1">Membrane</location>
    </subcellularLocation>
</comment>
<dbReference type="GO" id="GO:0015914">
    <property type="term" value="P:phospholipid transport"/>
    <property type="evidence" value="ECO:0007669"/>
    <property type="project" value="TreeGrafter"/>
</dbReference>
<dbReference type="Proteomes" id="UP000279259">
    <property type="component" value="Unassembled WGS sequence"/>
</dbReference>
<dbReference type="GO" id="GO:0007005">
    <property type="term" value="P:mitochondrion organization"/>
    <property type="evidence" value="ECO:0007669"/>
    <property type="project" value="InterPro"/>
</dbReference>
<keyword evidence="5" id="KW-0445">Lipid transport</keyword>
<feature type="domain" description="SMP-LTD" evidence="10">
    <location>
        <begin position="1"/>
        <end position="287"/>
    </location>
</feature>
<dbReference type="PANTHER" id="PTHR28204:SF1">
    <property type="entry name" value="MITOCHONDRIAL DISTRIBUTION AND MORPHOLOGY PROTEIN 12"/>
    <property type="match status" value="1"/>
</dbReference>
<feature type="region of interest" description="Disordered" evidence="9">
    <location>
        <begin position="1"/>
        <end position="21"/>
    </location>
</feature>
<evidence type="ECO:0000256" key="6">
    <source>
        <dbReference type="ARBA" id="ARBA00023121"/>
    </source>
</evidence>
<dbReference type="GO" id="GO:0008289">
    <property type="term" value="F:lipid binding"/>
    <property type="evidence" value="ECO:0007669"/>
    <property type="project" value="UniProtKB-KW"/>
</dbReference>
<dbReference type="STRING" id="1890683.A0A427YGI9"/>
<keyword evidence="3" id="KW-1000">Mitochondrion outer membrane</keyword>
<evidence type="ECO:0000256" key="8">
    <source>
        <dbReference type="ARBA" id="ARBA00023136"/>
    </source>
</evidence>
<evidence type="ECO:0000313" key="11">
    <source>
        <dbReference type="EMBL" id="RSH90208.1"/>
    </source>
</evidence>
<dbReference type="PROSITE" id="PS51847">
    <property type="entry name" value="SMP"/>
    <property type="match status" value="1"/>
</dbReference>
<keyword evidence="4" id="KW-0256">Endoplasmic reticulum</keyword>
<dbReference type="AlphaFoldDB" id="A0A427YGI9"/>
<dbReference type="OrthoDB" id="3356905at2759"/>
<name>A0A427YGI9_9TREE</name>
<keyword evidence="6" id="KW-0446">Lipid-binding</keyword>
<dbReference type="InterPro" id="IPR027532">
    <property type="entry name" value="Mdm12"/>
</dbReference>
<feature type="region of interest" description="Disordered" evidence="9">
    <location>
        <begin position="69"/>
        <end position="146"/>
    </location>
</feature>
<feature type="compositionally biased region" description="Pro residues" evidence="9">
    <location>
        <begin position="126"/>
        <end position="135"/>
    </location>
</feature>
<evidence type="ECO:0000256" key="9">
    <source>
        <dbReference type="SAM" id="MobiDB-lite"/>
    </source>
</evidence>
<protein>
    <submittedName>
        <fullName evidence="11">Mitochondrial distribution and morphology protein 12</fullName>
    </submittedName>
</protein>
<evidence type="ECO:0000259" key="10">
    <source>
        <dbReference type="PROSITE" id="PS51847"/>
    </source>
</evidence>
<keyword evidence="12" id="KW-1185">Reference proteome</keyword>
<evidence type="ECO:0000256" key="1">
    <source>
        <dbReference type="ARBA" id="ARBA00004370"/>
    </source>
</evidence>
<dbReference type="GO" id="GO:1990456">
    <property type="term" value="P:mitochondrion-endoplasmic reticulum membrane tethering"/>
    <property type="evidence" value="ECO:0007669"/>
    <property type="project" value="TreeGrafter"/>
</dbReference>
<dbReference type="PANTHER" id="PTHR28204">
    <property type="entry name" value="MITOCHONDRIAL DISTRIBUTION AND MORPHOLOGY PROTEIN 12"/>
    <property type="match status" value="1"/>
</dbReference>
<dbReference type="GO" id="GO:0032865">
    <property type="term" value="C:ERMES complex"/>
    <property type="evidence" value="ECO:0007669"/>
    <property type="project" value="InterPro"/>
</dbReference>
<sequence>MINPIEARQYLSPTEEEPLDDMSIYSGLSPRNSVAAVGIGIGGGAMSFGIGRDYASAIMSPGPGGLNPSLFSAPMSSRLHPHLHPPPTHTLSHQLGHGHSHHRTSLNASGSHANAPRRIHRRSPLSTPPPSPPARPAGLPDTPSSSIPSLQFHVHISHASNLQLTLLTSLQVNYPSPLFMSLPLKLSVTGLTLAADLIVAYSGAKHRLHLCIVDEDPDGNARKGDSDGHHVPIGQRLLPNLQIESEIGHADAHVLRNVGKVERFIADAVRKTLVDELVFPNFHTIAL</sequence>
<accession>A0A427YGI9</accession>
<proteinExistence type="predicted"/>
<dbReference type="Pfam" id="PF26544">
    <property type="entry name" value="Mdm12"/>
    <property type="match status" value="1"/>
</dbReference>
<evidence type="ECO:0000256" key="5">
    <source>
        <dbReference type="ARBA" id="ARBA00023055"/>
    </source>
</evidence>
<evidence type="ECO:0000256" key="4">
    <source>
        <dbReference type="ARBA" id="ARBA00022824"/>
    </source>
</evidence>
<dbReference type="EMBL" id="RSCD01000011">
    <property type="protein sequence ID" value="RSH90208.1"/>
    <property type="molecule type" value="Genomic_DNA"/>
</dbReference>
<keyword evidence="8" id="KW-0472">Membrane</keyword>
<evidence type="ECO:0000256" key="7">
    <source>
        <dbReference type="ARBA" id="ARBA00023128"/>
    </source>
</evidence>
<dbReference type="CDD" id="cd21672">
    <property type="entry name" value="SMP_Mdm12"/>
    <property type="match status" value="1"/>
</dbReference>